<comment type="subcellular location">
    <subcellularLocation>
        <location evidence="1">Cell membrane</location>
        <topology evidence="1">Multi-pass membrane protein</topology>
    </subcellularLocation>
</comment>
<dbReference type="PIRSF" id="PIRSF035875">
    <property type="entry name" value="RNase_BN"/>
    <property type="match status" value="1"/>
</dbReference>
<feature type="transmembrane region" description="Helical" evidence="6">
    <location>
        <begin position="297"/>
        <end position="324"/>
    </location>
</feature>
<evidence type="ECO:0000256" key="6">
    <source>
        <dbReference type="SAM" id="Phobius"/>
    </source>
</evidence>
<keyword evidence="8" id="KW-1185">Reference proteome</keyword>
<dbReference type="AlphaFoldDB" id="A0A2A9E664"/>
<evidence type="ECO:0000313" key="7">
    <source>
        <dbReference type="EMBL" id="PFG34146.1"/>
    </source>
</evidence>
<name>A0A2A9E664_9MICO</name>
<organism evidence="7 8">
    <name type="scientific">Sanguibacter antarcticus</name>
    <dbReference type="NCBI Taxonomy" id="372484"/>
    <lineage>
        <taxon>Bacteria</taxon>
        <taxon>Bacillati</taxon>
        <taxon>Actinomycetota</taxon>
        <taxon>Actinomycetes</taxon>
        <taxon>Micrococcales</taxon>
        <taxon>Sanguibacteraceae</taxon>
        <taxon>Sanguibacter</taxon>
    </lineage>
</organism>
<dbReference type="EMBL" id="PDJG01000001">
    <property type="protein sequence ID" value="PFG34146.1"/>
    <property type="molecule type" value="Genomic_DNA"/>
</dbReference>
<keyword evidence="2" id="KW-1003">Cell membrane</keyword>
<dbReference type="InterPro" id="IPR017039">
    <property type="entry name" value="Virul_fac_BrkB"/>
</dbReference>
<evidence type="ECO:0000256" key="5">
    <source>
        <dbReference type="ARBA" id="ARBA00023136"/>
    </source>
</evidence>
<keyword evidence="4 6" id="KW-1133">Transmembrane helix</keyword>
<accession>A0A2A9E664</accession>
<proteinExistence type="predicted"/>
<sequence length="343" mass="36592">MNLGTARDRWARWLAWRAQEASGFDRAEALATRHPLTVGSYNLTLAAVRGSRRVVDVRVTGLAAEMTYYAIISLLPLLTALGAMLGFLERILGEEQVTRLELALVDAFAGVFETEVIEDVLAPLVAGVLREERSGLAAGSLAVTLWLASRVFRAAIRALDDAYRVPERRSLPAQWALGLGLSLGALVTLTLVLSTVVIGPLLGGGRQIAERLGQDQTFETLWVLVRWPAVGLVGVAFLVVLYRYGPNVVNTWRDTLPGAVLGMLALVGVAVVLRTYLSVAGPAAPELGRPGEAVSVAAQTLGAALAVILWLWLSSIVVLTGGVVNAELQRMRAESEPDAGADI</sequence>
<evidence type="ECO:0000256" key="3">
    <source>
        <dbReference type="ARBA" id="ARBA00022692"/>
    </source>
</evidence>
<feature type="transmembrane region" description="Helical" evidence="6">
    <location>
        <begin position="177"/>
        <end position="201"/>
    </location>
</feature>
<keyword evidence="5 6" id="KW-0472">Membrane</keyword>
<evidence type="ECO:0000256" key="4">
    <source>
        <dbReference type="ARBA" id="ARBA00022989"/>
    </source>
</evidence>
<dbReference type="RefSeq" id="WP_169925383.1">
    <property type="nucleotide sequence ID" value="NZ_PDJG01000001.1"/>
</dbReference>
<evidence type="ECO:0000256" key="2">
    <source>
        <dbReference type="ARBA" id="ARBA00022475"/>
    </source>
</evidence>
<evidence type="ECO:0000256" key="1">
    <source>
        <dbReference type="ARBA" id="ARBA00004651"/>
    </source>
</evidence>
<feature type="transmembrane region" description="Helical" evidence="6">
    <location>
        <begin position="256"/>
        <end position="277"/>
    </location>
</feature>
<feature type="transmembrane region" description="Helical" evidence="6">
    <location>
        <begin position="221"/>
        <end position="244"/>
    </location>
</feature>
<keyword evidence="3 6" id="KW-0812">Transmembrane</keyword>
<feature type="transmembrane region" description="Helical" evidence="6">
    <location>
        <begin position="68"/>
        <end position="88"/>
    </location>
</feature>
<protein>
    <submittedName>
        <fullName evidence="7">Membrane protein</fullName>
    </submittedName>
</protein>
<dbReference type="PANTHER" id="PTHR30213:SF0">
    <property type="entry name" value="UPF0761 MEMBRANE PROTEIN YIHY"/>
    <property type="match status" value="1"/>
</dbReference>
<dbReference type="Proteomes" id="UP000225548">
    <property type="component" value="Unassembled WGS sequence"/>
</dbReference>
<dbReference type="PANTHER" id="PTHR30213">
    <property type="entry name" value="INNER MEMBRANE PROTEIN YHJD"/>
    <property type="match status" value="1"/>
</dbReference>
<gene>
    <name evidence="7" type="ORF">ATL42_2049</name>
</gene>
<dbReference type="Pfam" id="PF03631">
    <property type="entry name" value="Virul_fac_BrkB"/>
    <property type="match status" value="1"/>
</dbReference>
<comment type="caution">
    <text evidence="7">The sequence shown here is derived from an EMBL/GenBank/DDBJ whole genome shotgun (WGS) entry which is preliminary data.</text>
</comment>
<reference evidence="7 8" key="1">
    <citation type="submission" date="2017-10" db="EMBL/GenBank/DDBJ databases">
        <title>Sequencing the genomes of 1000 actinobacteria strains.</title>
        <authorList>
            <person name="Klenk H.-P."/>
        </authorList>
    </citation>
    <scope>NUCLEOTIDE SEQUENCE [LARGE SCALE GENOMIC DNA]</scope>
    <source>
        <strain evidence="7 8">DSM 18966</strain>
    </source>
</reference>
<evidence type="ECO:0000313" key="8">
    <source>
        <dbReference type="Proteomes" id="UP000225548"/>
    </source>
</evidence>
<dbReference type="GO" id="GO:0005886">
    <property type="term" value="C:plasma membrane"/>
    <property type="evidence" value="ECO:0007669"/>
    <property type="project" value="UniProtKB-SubCell"/>
</dbReference>